<reference evidence="2" key="1">
    <citation type="journal article" date="2023" name="bioRxiv">
        <title>Scaffold-level genome assemblies of two parasitoid biocontrol wasps reveal the parthenogenesis mechanism and an associated novel virus.</title>
        <authorList>
            <person name="Inwood S."/>
            <person name="Skelly J."/>
            <person name="Guhlin J."/>
            <person name="Harrop T."/>
            <person name="Goldson S."/>
            <person name="Dearden P."/>
        </authorList>
    </citation>
    <scope>NUCLEOTIDE SEQUENCE</scope>
    <source>
        <strain evidence="2">Irish</strain>
        <tissue evidence="2">Whole body</tissue>
    </source>
</reference>
<evidence type="ECO:0000256" key="1">
    <source>
        <dbReference type="SAM" id="MobiDB-lite"/>
    </source>
</evidence>
<feature type="region of interest" description="Disordered" evidence="1">
    <location>
        <begin position="1"/>
        <end position="30"/>
    </location>
</feature>
<protein>
    <submittedName>
        <fullName evidence="2">Uncharacterized protein</fullName>
    </submittedName>
</protein>
<dbReference type="Proteomes" id="UP001168990">
    <property type="component" value="Unassembled WGS sequence"/>
</dbReference>
<evidence type="ECO:0000313" key="3">
    <source>
        <dbReference type="Proteomes" id="UP001168990"/>
    </source>
</evidence>
<name>A0AA39C908_9HYME</name>
<dbReference type="AlphaFoldDB" id="A0AA39C908"/>
<accession>A0AA39C908</accession>
<sequence length="102" mass="10869">MKSASVETQSEGKNDIEREDKTEGPERVEASIVGGKRISGMRICEGGGGGRGEGRGEDGPICSPPPACSCPPFPQSSECFWQNLCFSLFTFILTSLGTLPRD</sequence>
<evidence type="ECO:0000313" key="2">
    <source>
        <dbReference type="EMBL" id="KAK0160120.1"/>
    </source>
</evidence>
<gene>
    <name evidence="2" type="ORF">PV328_007558</name>
</gene>
<comment type="caution">
    <text evidence="2">The sequence shown here is derived from an EMBL/GenBank/DDBJ whole genome shotgun (WGS) entry which is preliminary data.</text>
</comment>
<proteinExistence type="predicted"/>
<dbReference type="EMBL" id="JAQQBS010001423">
    <property type="protein sequence ID" value="KAK0160120.1"/>
    <property type="molecule type" value="Genomic_DNA"/>
</dbReference>
<feature type="compositionally biased region" description="Basic and acidic residues" evidence="1">
    <location>
        <begin position="10"/>
        <end position="29"/>
    </location>
</feature>
<keyword evidence="3" id="KW-1185">Reference proteome</keyword>
<organism evidence="2 3">
    <name type="scientific">Microctonus aethiopoides</name>
    <dbReference type="NCBI Taxonomy" id="144406"/>
    <lineage>
        <taxon>Eukaryota</taxon>
        <taxon>Metazoa</taxon>
        <taxon>Ecdysozoa</taxon>
        <taxon>Arthropoda</taxon>
        <taxon>Hexapoda</taxon>
        <taxon>Insecta</taxon>
        <taxon>Pterygota</taxon>
        <taxon>Neoptera</taxon>
        <taxon>Endopterygota</taxon>
        <taxon>Hymenoptera</taxon>
        <taxon>Apocrita</taxon>
        <taxon>Ichneumonoidea</taxon>
        <taxon>Braconidae</taxon>
        <taxon>Euphorinae</taxon>
        <taxon>Microctonus</taxon>
    </lineage>
</organism>
<reference evidence="2" key="2">
    <citation type="submission" date="2023-03" db="EMBL/GenBank/DDBJ databases">
        <authorList>
            <person name="Inwood S.N."/>
            <person name="Skelly J.G."/>
            <person name="Guhlin J."/>
            <person name="Harrop T.W.R."/>
            <person name="Goldson S.G."/>
            <person name="Dearden P.K."/>
        </authorList>
    </citation>
    <scope>NUCLEOTIDE SEQUENCE</scope>
    <source>
        <strain evidence="2">Irish</strain>
        <tissue evidence="2">Whole body</tissue>
    </source>
</reference>